<dbReference type="EMBL" id="FQUQ01000001">
    <property type="protein sequence ID" value="SHE53751.1"/>
    <property type="molecule type" value="Genomic_DNA"/>
</dbReference>
<evidence type="ECO:0000313" key="2">
    <source>
        <dbReference type="EMBL" id="SHE53751.1"/>
    </source>
</evidence>
<evidence type="ECO:0000313" key="3">
    <source>
        <dbReference type="Proteomes" id="UP000184287"/>
    </source>
</evidence>
<dbReference type="Proteomes" id="UP000184287">
    <property type="component" value="Unassembled WGS sequence"/>
</dbReference>
<feature type="coiled-coil region" evidence="1">
    <location>
        <begin position="75"/>
        <end position="102"/>
    </location>
</feature>
<accession>A0A1M4UA64</accession>
<dbReference type="STRING" id="288992.SAMN04488522_101489"/>
<proteinExistence type="predicted"/>
<reference evidence="3" key="1">
    <citation type="submission" date="2016-11" db="EMBL/GenBank/DDBJ databases">
        <authorList>
            <person name="Varghese N."/>
            <person name="Submissions S."/>
        </authorList>
    </citation>
    <scope>NUCLEOTIDE SEQUENCE [LARGE SCALE GENOMIC DNA]</scope>
    <source>
        <strain evidence="3">DSM 16990</strain>
    </source>
</reference>
<dbReference type="RefSeq" id="WP_073226928.1">
    <property type="nucleotide sequence ID" value="NZ_FQUQ01000001.1"/>
</dbReference>
<organism evidence="2 3">
    <name type="scientific">Pedobacter caeni</name>
    <dbReference type="NCBI Taxonomy" id="288992"/>
    <lineage>
        <taxon>Bacteria</taxon>
        <taxon>Pseudomonadati</taxon>
        <taxon>Bacteroidota</taxon>
        <taxon>Sphingobacteriia</taxon>
        <taxon>Sphingobacteriales</taxon>
        <taxon>Sphingobacteriaceae</taxon>
        <taxon>Pedobacter</taxon>
    </lineage>
</organism>
<dbReference type="OrthoDB" id="772319at2"/>
<name>A0A1M4UA64_9SPHI</name>
<keyword evidence="3" id="KW-1185">Reference proteome</keyword>
<gene>
    <name evidence="2" type="ORF">SAMN04488522_101489</name>
</gene>
<evidence type="ECO:0000256" key="1">
    <source>
        <dbReference type="SAM" id="Coils"/>
    </source>
</evidence>
<sequence length="105" mass="12503">MIDRDWKERRIKDPSFVAKEPIAKEARLARCLIYSVATRIWYTPQEFLDSGERVDIYRGKQSTKQFCIIDPAAGLRYKEEELKKIKVEHDRLKGKIEDYLSNRLK</sequence>
<protein>
    <submittedName>
        <fullName evidence="2">Uncharacterized protein</fullName>
    </submittedName>
</protein>
<dbReference type="AlphaFoldDB" id="A0A1M4UA64"/>
<keyword evidence="1" id="KW-0175">Coiled coil</keyword>